<dbReference type="GO" id="GO:0005737">
    <property type="term" value="C:cytoplasm"/>
    <property type="evidence" value="ECO:0007669"/>
    <property type="project" value="UniProtKB-SubCell"/>
</dbReference>
<dbReference type="SUPFAM" id="SSF51971">
    <property type="entry name" value="Nucleotide-binding domain"/>
    <property type="match status" value="1"/>
</dbReference>
<feature type="region of interest" description="tRNA (mnm(5)s(2)U34)-methyltransferase" evidence="10">
    <location>
        <begin position="1"/>
        <end position="242"/>
    </location>
</feature>
<gene>
    <name evidence="10 13" type="primary">mnmC</name>
    <name evidence="13" type="ORF">G8D99_02285</name>
</gene>
<keyword evidence="1 10" id="KW-0963">Cytoplasm</keyword>
<dbReference type="InterPro" id="IPR023032">
    <property type="entry name" value="tRNA_MAMT_biosynth_bifunc_MnmC"/>
</dbReference>
<keyword evidence="4 10" id="KW-0808">Transferase</keyword>
<evidence type="ECO:0000256" key="3">
    <source>
        <dbReference type="ARBA" id="ARBA00022630"/>
    </source>
</evidence>
<dbReference type="RefSeq" id="WP_166322212.1">
    <property type="nucleotide sequence ID" value="NZ_CP049916.1"/>
</dbReference>
<comment type="cofactor">
    <cofactor evidence="10">
        <name>FAD</name>
        <dbReference type="ChEBI" id="CHEBI:57692"/>
    </cofactor>
</comment>
<comment type="similarity">
    <text evidence="10">In the C-terminal section; belongs to the DAO family.</text>
</comment>
<dbReference type="Gene3D" id="3.50.50.60">
    <property type="entry name" value="FAD/NAD(P)-binding domain"/>
    <property type="match status" value="1"/>
</dbReference>
<dbReference type="EC" id="1.5.-.-" evidence="10"/>
<keyword evidence="2 10" id="KW-0489">Methyltransferase</keyword>
<comment type="catalytic activity">
    <reaction evidence="10">
        <text>5-aminomethyl-2-thiouridine(34) in tRNA + S-adenosyl-L-methionine = 5-methylaminomethyl-2-thiouridine(34) in tRNA + S-adenosyl-L-homocysteine + H(+)</text>
        <dbReference type="Rhea" id="RHEA:19569"/>
        <dbReference type="Rhea" id="RHEA-COMP:10195"/>
        <dbReference type="Rhea" id="RHEA-COMP:10197"/>
        <dbReference type="ChEBI" id="CHEBI:15378"/>
        <dbReference type="ChEBI" id="CHEBI:57856"/>
        <dbReference type="ChEBI" id="CHEBI:59789"/>
        <dbReference type="ChEBI" id="CHEBI:74454"/>
        <dbReference type="ChEBI" id="CHEBI:74455"/>
        <dbReference type="EC" id="2.1.1.61"/>
    </reaction>
</comment>
<comment type="similarity">
    <text evidence="10">In the N-terminal section; belongs to the methyltransferase superfamily. tRNA (mnm(5)s(2)U34)-methyltransferase family.</text>
</comment>
<dbReference type="HAMAP" id="MF_01102">
    <property type="entry name" value="MnmC"/>
    <property type="match status" value="1"/>
</dbReference>
<dbReference type="NCBIfam" id="NF033855">
    <property type="entry name" value="tRNA_MNMC2"/>
    <property type="match status" value="1"/>
</dbReference>
<dbReference type="InterPro" id="IPR047785">
    <property type="entry name" value="tRNA_MNMC2"/>
</dbReference>
<dbReference type="AlphaFoldDB" id="A0A6G8S1V5"/>
<keyword evidence="6 10" id="KW-0819">tRNA processing</keyword>
<evidence type="ECO:0000313" key="13">
    <source>
        <dbReference type="EMBL" id="QIO07963.1"/>
    </source>
</evidence>
<keyword evidence="5 10" id="KW-0949">S-adenosyl-L-methionine</keyword>
<evidence type="ECO:0000256" key="8">
    <source>
        <dbReference type="ARBA" id="ARBA00023002"/>
    </source>
</evidence>
<dbReference type="InterPro" id="IPR036188">
    <property type="entry name" value="FAD/NAD-bd_sf"/>
</dbReference>
<reference evidence="13 14" key="1">
    <citation type="submission" date="2020-03" db="EMBL/GenBank/DDBJ databases">
        <authorList>
            <person name="Zhu W."/>
        </authorList>
    </citation>
    <scope>NUCLEOTIDE SEQUENCE [LARGE SCALE GENOMIC DNA]</scope>
    <source>
        <strain evidence="13 14">185</strain>
    </source>
</reference>
<evidence type="ECO:0000256" key="10">
    <source>
        <dbReference type="HAMAP-Rule" id="MF_01102"/>
    </source>
</evidence>
<dbReference type="InterPro" id="IPR006076">
    <property type="entry name" value="FAD-dep_OxRdtase"/>
</dbReference>
<feature type="region of interest" description="FAD-dependent cmnm(5)s(2)U34 oxidoreductase" evidence="10">
    <location>
        <begin position="278"/>
        <end position="643"/>
    </location>
</feature>
<dbReference type="Gene3D" id="3.40.50.150">
    <property type="entry name" value="Vaccinia Virus protein VP39"/>
    <property type="match status" value="1"/>
</dbReference>
<keyword evidence="3 10" id="KW-0285">Flavoprotein</keyword>
<dbReference type="NCBIfam" id="TIGR03197">
    <property type="entry name" value="MnmC_Cterm"/>
    <property type="match status" value="1"/>
</dbReference>
<sequence>MSKAIQTAELTWQCIDGIEIPISSHFGDIYFSKDNGLLESRYVYLEGNDLSARLSQLKDFDYFCVGEIGFGTGLNVLALWQLWQQARPDNHSHLHIVSFEKHPLSKADLIRALNAWPELKPLADQLIAQYPMPISGGHRIHFSHERFSIDLWLGDALENLQQLPKQHAVNAWFLDGFAPAVNPELWQNNVLTELVRLSEIGTTFSSFSVAGQLRRGLEHLGITTSRPKGFGHKREMLKAIWALLESDQVEHSDTIQPNLTNNASYKVANAPQRKIAVIGAGIAGLSTAYAVALRSHQVRIYDQSEPISGASGNPLALLNPRLNPIDKIDDHLMTVSWKFALSHYPKFKAFHPVAVNQFVLKQPEESFKLMQGYPDGVFSFKDRSQINNDQKIEANYDALCFEQAGTVKPELFKDEVLAHSLIHFKQLGIDRIDQTSEGVALYANDQCIDVVDHVVVCCALNSPQFFDYYPALKPNRGQVSWMHYQASDFNAQLAHSYGGYCAKINDQELILGASFFPHRADDEVLLEDHQHNYELFELVFPEQAKQLPALDTWQGRASVRAQSLDYFPLVGQLDTNSEIYTLSGLGSKGYLYAPLCAEILASDMLNEFSPVSIDILKKINPRRFVKKVKPKKPYYQKPQSDEK</sequence>
<dbReference type="GO" id="GO:0050660">
    <property type="term" value="F:flavin adenine dinucleotide binding"/>
    <property type="evidence" value="ECO:0007669"/>
    <property type="project" value="UniProtKB-UniRule"/>
</dbReference>
<dbReference type="KEGG" id="alj:G8D99_02285"/>
<dbReference type="GO" id="GO:0032259">
    <property type="term" value="P:methylation"/>
    <property type="evidence" value="ECO:0007669"/>
    <property type="project" value="UniProtKB-KW"/>
</dbReference>
<evidence type="ECO:0000256" key="6">
    <source>
        <dbReference type="ARBA" id="ARBA00022694"/>
    </source>
</evidence>
<name>A0A6G8S1V5_9GAMM</name>
<dbReference type="Gene3D" id="3.30.9.10">
    <property type="entry name" value="D-Amino Acid Oxidase, subunit A, domain 2"/>
    <property type="match status" value="1"/>
</dbReference>
<dbReference type="PANTHER" id="PTHR13847">
    <property type="entry name" value="SARCOSINE DEHYDROGENASE-RELATED"/>
    <property type="match status" value="1"/>
</dbReference>
<proteinExistence type="inferred from homology"/>
<dbReference type="InterPro" id="IPR017610">
    <property type="entry name" value="tRNA_S-uridine_synth_MnmC_C"/>
</dbReference>
<comment type="subcellular location">
    <subcellularLocation>
        <location evidence="10">Cytoplasm</location>
    </subcellularLocation>
</comment>
<dbReference type="Pfam" id="PF05430">
    <property type="entry name" value="Methyltransf_30"/>
    <property type="match status" value="1"/>
</dbReference>
<dbReference type="EC" id="2.1.1.61" evidence="10"/>
<evidence type="ECO:0000256" key="2">
    <source>
        <dbReference type="ARBA" id="ARBA00022603"/>
    </source>
</evidence>
<organism evidence="13 14">
    <name type="scientific">Acinetobacter lanii</name>
    <dbReference type="NCBI Taxonomy" id="2715163"/>
    <lineage>
        <taxon>Bacteria</taxon>
        <taxon>Pseudomonadati</taxon>
        <taxon>Pseudomonadota</taxon>
        <taxon>Gammaproteobacteria</taxon>
        <taxon>Moraxellales</taxon>
        <taxon>Moraxellaceae</taxon>
        <taxon>Acinetobacter</taxon>
    </lineage>
</organism>
<evidence type="ECO:0000313" key="14">
    <source>
        <dbReference type="Proteomes" id="UP000501939"/>
    </source>
</evidence>
<evidence type="ECO:0000256" key="7">
    <source>
        <dbReference type="ARBA" id="ARBA00022827"/>
    </source>
</evidence>
<dbReference type="InterPro" id="IPR008471">
    <property type="entry name" value="MnmC-like_methylTransf"/>
</dbReference>
<feature type="domain" description="FAD dependent oxidoreductase" evidence="11">
    <location>
        <begin position="274"/>
        <end position="601"/>
    </location>
</feature>
<dbReference type="InterPro" id="IPR029063">
    <property type="entry name" value="SAM-dependent_MTases_sf"/>
</dbReference>
<dbReference type="GO" id="GO:0016645">
    <property type="term" value="F:oxidoreductase activity, acting on the CH-NH group of donors"/>
    <property type="evidence" value="ECO:0007669"/>
    <property type="project" value="InterPro"/>
</dbReference>
<keyword evidence="7 10" id="KW-0274">FAD</keyword>
<comment type="function">
    <text evidence="10">Catalyzes the last two steps in the biosynthesis of 5-methylaminomethyl-2-thiouridine (mnm(5)s(2)U) at the wobble position (U34) in tRNA. Catalyzes the FAD-dependent demodification of cmnm(5)s(2)U34 to nm(5)s(2)U34, followed by the transfer of a methyl group from S-adenosyl-L-methionine to nm(5)s(2)U34, to form mnm(5)s(2)U34.</text>
</comment>
<protein>
    <recommendedName>
        <fullName evidence="10">tRNA 5-methylaminomethyl-2-thiouridine biosynthesis bifunctional protein MnmC</fullName>
        <shortName evidence="10">tRNA mnm(5)s(2)U biosynthesis bifunctional protein</shortName>
    </recommendedName>
    <domain>
        <recommendedName>
            <fullName evidence="10">tRNA (mnm(5)s(2)U34)-methyltransferase</fullName>
            <ecNumber evidence="10">2.1.1.61</ecNumber>
        </recommendedName>
    </domain>
    <domain>
        <recommendedName>
            <fullName evidence="10">FAD-dependent cmnm(5)s(2)U34 oxidoreductase</fullName>
            <ecNumber evidence="10">1.5.-.-</ecNumber>
        </recommendedName>
    </domain>
</protein>
<evidence type="ECO:0000256" key="1">
    <source>
        <dbReference type="ARBA" id="ARBA00022490"/>
    </source>
</evidence>
<dbReference type="PANTHER" id="PTHR13847:SF283">
    <property type="entry name" value="TRNA 5-METHYLAMINOMETHYL-2-THIOURIDINE BIOSYNTHESIS BIFUNCTIONAL PROTEIN MNMC"/>
    <property type="match status" value="1"/>
</dbReference>
<keyword evidence="9 10" id="KW-0511">Multifunctional enzyme</keyword>
<evidence type="ECO:0000259" key="12">
    <source>
        <dbReference type="Pfam" id="PF05430"/>
    </source>
</evidence>
<evidence type="ECO:0000256" key="9">
    <source>
        <dbReference type="ARBA" id="ARBA00023268"/>
    </source>
</evidence>
<evidence type="ECO:0000259" key="11">
    <source>
        <dbReference type="Pfam" id="PF01266"/>
    </source>
</evidence>
<dbReference type="Pfam" id="PF01266">
    <property type="entry name" value="DAO"/>
    <property type="match status" value="1"/>
</dbReference>
<keyword evidence="8 10" id="KW-0560">Oxidoreductase</keyword>
<evidence type="ECO:0000256" key="4">
    <source>
        <dbReference type="ARBA" id="ARBA00022679"/>
    </source>
</evidence>
<dbReference type="EMBL" id="CP049916">
    <property type="protein sequence ID" value="QIO07963.1"/>
    <property type="molecule type" value="Genomic_DNA"/>
</dbReference>
<dbReference type="GO" id="GO:0002097">
    <property type="term" value="P:tRNA wobble base modification"/>
    <property type="evidence" value="ECO:0007669"/>
    <property type="project" value="UniProtKB-UniRule"/>
</dbReference>
<accession>A0A6G8S1V5</accession>
<feature type="domain" description="MnmC-like methyltransferase" evidence="12">
    <location>
        <begin position="117"/>
        <end position="240"/>
    </location>
</feature>
<dbReference type="Proteomes" id="UP000501939">
    <property type="component" value="Chromosome"/>
</dbReference>
<evidence type="ECO:0000256" key="5">
    <source>
        <dbReference type="ARBA" id="ARBA00022691"/>
    </source>
</evidence>
<dbReference type="GO" id="GO:0004808">
    <property type="term" value="F:tRNA (5-methylaminomethyl-2-thiouridylate)(34)-methyltransferase activity"/>
    <property type="evidence" value="ECO:0007669"/>
    <property type="project" value="UniProtKB-EC"/>
</dbReference>
<keyword evidence="14" id="KW-1185">Reference proteome</keyword>